<evidence type="ECO:0000256" key="8">
    <source>
        <dbReference type="ARBA" id="ARBA00023277"/>
    </source>
</evidence>
<sequence>MICGGIDLGGTKIEARIFEGPAANTAQVQRIPTPTTSFDAMLDGLSEQIDWLVASSASPEMPIGIAVPGIVDPETGIVFAANIPTDPKRSIAADLAQRHNRPFALVNDCMAFTLSEADGGAAGAYQTVMGLILGTGVGGGFAINRALAPRHGAIAVEIGHVGIPAAAIARHDLPLWPCGCGRLGCMETCVSGTGLSNIAAHKLGQRLDAMDLVAGGHHDIIDIWADIAGECLLTIQLTLAPDCIVLGGGVSNLPGITARLSAAMKSHALGDMPLPDIVLARHGDSSGARGAALVAARQ</sequence>
<proteinExistence type="predicted"/>
<dbReference type="SUPFAM" id="SSF53067">
    <property type="entry name" value="Actin-like ATPase domain"/>
    <property type="match status" value="1"/>
</dbReference>
<dbReference type="InterPro" id="IPR043129">
    <property type="entry name" value="ATPase_NBD"/>
</dbReference>
<dbReference type="Pfam" id="PF00480">
    <property type="entry name" value="ROK"/>
    <property type="match status" value="1"/>
</dbReference>
<evidence type="ECO:0000256" key="7">
    <source>
        <dbReference type="ARBA" id="ARBA00022840"/>
    </source>
</evidence>
<evidence type="ECO:0000256" key="4">
    <source>
        <dbReference type="ARBA" id="ARBA00022741"/>
    </source>
</evidence>
<protein>
    <recommendedName>
        <fullName evidence="1">N-acetylglucosamine kinase</fullName>
        <ecNumber evidence="1">2.7.1.59</ecNumber>
    </recommendedName>
</protein>
<dbReference type="GO" id="GO:0045127">
    <property type="term" value="F:N-acetylglucosamine kinase activity"/>
    <property type="evidence" value="ECO:0007669"/>
    <property type="project" value="UniProtKB-EC"/>
</dbReference>
<dbReference type="RefSeq" id="WP_373635070.1">
    <property type="nucleotide sequence ID" value="NZ_CP151767.2"/>
</dbReference>
<evidence type="ECO:0000313" key="10">
    <source>
        <dbReference type="EMBL" id="WZU67639.2"/>
    </source>
</evidence>
<dbReference type="Proteomes" id="UP001470809">
    <property type="component" value="Chromosome"/>
</dbReference>
<evidence type="ECO:0000256" key="9">
    <source>
        <dbReference type="ARBA" id="ARBA00049065"/>
    </source>
</evidence>
<evidence type="ECO:0000256" key="2">
    <source>
        <dbReference type="ARBA" id="ARBA00022679"/>
    </source>
</evidence>
<keyword evidence="11" id="KW-1185">Reference proteome</keyword>
<keyword evidence="8" id="KW-0119">Carbohydrate metabolism</keyword>
<dbReference type="InterPro" id="IPR000600">
    <property type="entry name" value="ROK"/>
</dbReference>
<dbReference type="Gene3D" id="3.30.420.40">
    <property type="match status" value="2"/>
</dbReference>
<organism evidence="10 11">
    <name type="scientific">Yoonia rhodophyticola</name>
    <dbReference type="NCBI Taxonomy" id="3137370"/>
    <lineage>
        <taxon>Bacteria</taxon>
        <taxon>Pseudomonadati</taxon>
        <taxon>Pseudomonadota</taxon>
        <taxon>Alphaproteobacteria</taxon>
        <taxon>Rhodobacterales</taxon>
        <taxon>Paracoccaceae</taxon>
        <taxon>Yoonia</taxon>
    </lineage>
</organism>
<dbReference type="PANTHER" id="PTHR18964">
    <property type="entry name" value="ROK (REPRESSOR, ORF, KINASE) FAMILY"/>
    <property type="match status" value="1"/>
</dbReference>
<reference evidence="10 11" key="2">
    <citation type="submission" date="2024-08" db="EMBL/GenBank/DDBJ databases">
        <title>Phylogenomic analyses of a clade within the roseobacter group suggest taxonomic reassignments of species of the genera Aestuariivita, Citreicella, Loktanella, Nautella, Pelagibaca, Ruegeria, Thalassobius, Thiobacimonas and Tropicibacter, and the proposal o.</title>
        <authorList>
            <person name="Jeon C.O."/>
        </authorList>
    </citation>
    <scope>NUCLEOTIDE SEQUENCE [LARGE SCALE GENOMIC DNA]</scope>
    <source>
        <strain evidence="10 11">SS1-5</strain>
    </source>
</reference>
<keyword evidence="4" id="KW-0547">Nucleotide-binding</keyword>
<keyword evidence="7" id="KW-0067">ATP-binding</keyword>
<dbReference type="AlphaFoldDB" id="A0AAN0M9U3"/>
<comment type="catalytic activity">
    <reaction evidence="9">
        <text>N-acetyl-D-glucosamine + ATP = N-acetyl-D-glucosamine 6-phosphate + ADP + H(+)</text>
        <dbReference type="Rhea" id="RHEA:17417"/>
        <dbReference type="ChEBI" id="CHEBI:15378"/>
        <dbReference type="ChEBI" id="CHEBI:30616"/>
        <dbReference type="ChEBI" id="CHEBI:57513"/>
        <dbReference type="ChEBI" id="CHEBI:456216"/>
        <dbReference type="ChEBI" id="CHEBI:506227"/>
        <dbReference type="EC" id="2.7.1.59"/>
    </reaction>
</comment>
<dbReference type="EMBL" id="CP151767">
    <property type="protein sequence ID" value="WZU67639.2"/>
    <property type="molecule type" value="Genomic_DNA"/>
</dbReference>
<evidence type="ECO:0000256" key="1">
    <source>
        <dbReference type="ARBA" id="ARBA00012122"/>
    </source>
</evidence>
<keyword evidence="6" id="KW-0862">Zinc</keyword>
<accession>A0AAN0M9U3</accession>
<keyword evidence="3" id="KW-0479">Metal-binding</keyword>
<dbReference type="CDD" id="cd24057">
    <property type="entry name" value="ASKHA_NBD_ROK_NAGK"/>
    <property type="match status" value="1"/>
</dbReference>
<evidence type="ECO:0000256" key="5">
    <source>
        <dbReference type="ARBA" id="ARBA00022777"/>
    </source>
</evidence>
<reference evidence="11" key="1">
    <citation type="submission" date="2024-04" db="EMBL/GenBank/DDBJ databases">
        <title>Phylogenomic analyses of a clade within the roseobacter group suggest taxonomic reassignments of species of the genera Aestuariivita, Citreicella, Loktanella, Nautella, Pelagibaca, Ruegeria, Thalassobius, Thiobacimonas and Tropicibacter, and the proposal o.</title>
        <authorList>
            <person name="Jeon C.O."/>
        </authorList>
    </citation>
    <scope>NUCLEOTIDE SEQUENCE [LARGE SCALE GENOMIC DNA]</scope>
    <source>
        <strain evidence="11">SS1-5</strain>
    </source>
</reference>
<dbReference type="GO" id="GO:0005524">
    <property type="term" value="F:ATP binding"/>
    <property type="evidence" value="ECO:0007669"/>
    <property type="project" value="UniProtKB-KW"/>
</dbReference>
<dbReference type="GO" id="GO:0046872">
    <property type="term" value="F:metal ion binding"/>
    <property type="evidence" value="ECO:0007669"/>
    <property type="project" value="UniProtKB-KW"/>
</dbReference>
<dbReference type="EC" id="2.7.1.59" evidence="1"/>
<evidence type="ECO:0000313" key="11">
    <source>
        <dbReference type="Proteomes" id="UP001470809"/>
    </source>
</evidence>
<gene>
    <name evidence="10" type="ORF">AABB31_22470</name>
</gene>
<keyword evidence="5" id="KW-0418">Kinase</keyword>
<keyword evidence="2" id="KW-0808">Transferase</keyword>
<dbReference type="PANTHER" id="PTHR18964:SF162">
    <property type="entry name" value="N-ACETYL-D-GLUCOSAMINE KINASE"/>
    <property type="match status" value="1"/>
</dbReference>
<name>A0AAN0M9U3_9RHOB</name>
<evidence type="ECO:0000256" key="3">
    <source>
        <dbReference type="ARBA" id="ARBA00022723"/>
    </source>
</evidence>
<dbReference type="KEGG" id="yrh:AABB31_22470"/>
<evidence type="ECO:0000256" key="6">
    <source>
        <dbReference type="ARBA" id="ARBA00022833"/>
    </source>
</evidence>